<proteinExistence type="predicted"/>
<protein>
    <submittedName>
        <fullName evidence="2">Uncharacterized protein</fullName>
    </submittedName>
</protein>
<evidence type="ECO:0000256" key="1">
    <source>
        <dbReference type="SAM" id="Phobius"/>
    </source>
</evidence>
<keyword evidence="1" id="KW-1133">Transmembrane helix</keyword>
<keyword evidence="1" id="KW-0472">Membrane</keyword>
<keyword evidence="1" id="KW-0812">Transmembrane</keyword>
<feature type="transmembrane region" description="Helical" evidence="1">
    <location>
        <begin position="35"/>
        <end position="56"/>
    </location>
</feature>
<dbReference type="EMBL" id="BK015385">
    <property type="protein sequence ID" value="DAE04303.1"/>
    <property type="molecule type" value="Genomic_DNA"/>
</dbReference>
<accession>A0A8S5PAV2</accession>
<sequence>MTIKFRRQYPGEEPNILIDQENDRVVIASTFYLKAIVYTVTALFSLLVYFLISLLIHI</sequence>
<evidence type="ECO:0000313" key="2">
    <source>
        <dbReference type="EMBL" id="DAE04303.1"/>
    </source>
</evidence>
<reference evidence="2" key="1">
    <citation type="journal article" date="2021" name="Proc. Natl. Acad. Sci. U.S.A.">
        <title>A Catalog of Tens of Thousands of Viruses from Human Metagenomes Reveals Hidden Associations with Chronic Diseases.</title>
        <authorList>
            <person name="Tisza M.J."/>
            <person name="Buck C.B."/>
        </authorList>
    </citation>
    <scope>NUCLEOTIDE SEQUENCE</scope>
    <source>
        <strain evidence="2">CtFPV8</strain>
    </source>
</reference>
<organism evidence="2">
    <name type="scientific">Myoviridae sp. ctFPV8</name>
    <dbReference type="NCBI Taxonomy" id="2825068"/>
    <lineage>
        <taxon>Viruses</taxon>
        <taxon>Duplodnaviria</taxon>
        <taxon>Heunggongvirae</taxon>
        <taxon>Uroviricota</taxon>
        <taxon>Caudoviricetes</taxon>
    </lineage>
</organism>
<name>A0A8S5PAV2_9CAUD</name>